<keyword evidence="3" id="KW-0560">Oxidoreductase</keyword>
<evidence type="ECO:0008006" key="8">
    <source>
        <dbReference type="Google" id="ProtNLM"/>
    </source>
</evidence>
<evidence type="ECO:0000256" key="5">
    <source>
        <dbReference type="ARBA" id="ARBA00023014"/>
    </source>
</evidence>
<dbReference type="Proteomes" id="UP000702964">
    <property type="component" value="Unassembled WGS sequence"/>
</dbReference>
<keyword evidence="2" id="KW-0479">Metal-binding</keyword>
<dbReference type="InterPro" id="IPR036188">
    <property type="entry name" value="FAD/NAD-bd_sf"/>
</dbReference>
<reference evidence="6" key="2">
    <citation type="submission" date="2020-02" db="EMBL/GenBank/DDBJ databases">
        <authorList>
            <person name="Studholme D.J."/>
        </authorList>
    </citation>
    <scope>NUCLEOTIDE SEQUENCE</scope>
    <source>
        <strain evidence="6">00238/432</strain>
    </source>
</reference>
<dbReference type="AlphaFoldDB" id="A0A8J4SHF1"/>
<organism evidence="6 7">
    <name type="scientific">Phytophthora kernoviae 00238/432</name>
    <dbReference type="NCBI Taxonomy" id="1284355"/>
    <lineage>
        <taxon>Eukaryota</taxon>
        <taxon>Sar</taxon>
        <taxon>Stramenopiles</taxon>
        <taxon>Oomycota</taxon>
        <taxon>Peronosporomycetes</taxon>
        <taxon>Peronosporales</taxon>
        <taxon>Peronosporaceae</taxon>
        <taxon>Phytophthora</taxon>
    </lineage>
</organism>
<dbReference type="Pfam" id="PF12831">
    <property type="entry name" value="FAD_oxidored"/>
    <property type="match status" value="1"/>
</dbReference>
<sequence length="408" mass="44116">MRLKKEEAEVVIVGGGPAGIVAAIAAGRQGVRTVLVERYGFVGGMSTAAMVYPWMTFHTESGEQVIRGIAQEIVDRLQARGGSPGHLRDTVGFVHTVTPYHSAIYQVVAADMLQEAGVRLLLHSFVDEVVMVDDRVVAVRLTNKSGRMELQAHVIVDTSGDADAAYLAGASVAKGRDEDNQSQPMTMKFRMRGVDLGRVKRYMQEHPEDFYAKTPFAELDNIPLTGGLDATDAEDLTSAEQEGRKQVLMIAEFLQRDVPGFERASISAVAPQIGIRESRRIIGHYELTKADVVAGRKFADVIARSGYPIDIHDPSGQGVVAAFIEGDGAYDIPYRCLISHNIRNLLAAGRCISTTHEAHATTRLTPSCMATGQAAGTAAALAVQMKLDPLELPVAVLQKELRRNGAEI</sequence>
<evidence type="ECO:0000256" key="4">
    <source>
        <dbReference type="ARBA" id="ARBA00023004"/>
    </source>
</evidence>
<evidence type="ECO:0000313" key="7">
    <source>
        <dbReference type="Proteomes" id="UP000702964"/>
    </source>
</evidence>
<dbReference type="InterPro" id="IPR039650">
    <property type="entry name" value="HdrA-like"/>
</dbReference>
<evidence type="ECO:0000256" key="1">
    <source>
        <dbReference type="ARBA" id="ARBA00022485"/>
    </source>
</evidence>
<dbReference type="EMBL" id="AOFI03000015">
    <property type="protein sequence ID" value="KAF4324640.1"/>
    <property type="molecule type" value="Genomic_DNA"/>
</dbReference>
<dbReference type="GO" id="GO:0016491">
    <property type="term" value="F:oxidoreductase activity"/>
    <property type="evidence" value="ECO:0007669"/>
    <property type="project" value="UniProtKB-KW"/>
</dbReference>
<dbReference type="GO" id="GO:0046872">
    <property type="term" value="F:metal ion binding"/>
    <property type="evidence" value="ECO:0007669"/>
    <property type="project" value="UniProtKB-KW"/>
</dbReference>
<reference evidence="6" key="1">
    <citation type="journal article" date="2015" name="Genom Data">
        <title>Draft genome sequences of Phytophthora kernoviae and Phytophthora ramorum lineage EU2 from Scotland.</title>
        <authorList>
            <person name="Sambles C."/>
            <person name="Schlenzig A."/>
            <person name="O'Neill P."/>
            <person name="Grant M."/>
            <person name="Studholme D.J."/>
        </authorList>
    </citation>
    <scope>NUCLEOTIDE SEQUENCE</scope>
    <source>
        <strain evidence="6">00238/432</strain>
    </source>
</reference>
<evidence type="ECO:0000313" key="6">
    <source>
        <dbReference type="EMBL" id="KAF4324640.1"/>
    </source>
</evidence>
<keyword evidence="1" id="KW-0004">4Fe-4S</keyword>
<proteinExistence type="predicted"/>
<dbReference type="GO" id="GO:0051539">
    <property type="term" value="F:4 iron, 4 sulfur cluster binding"/>
    <property type="evidence" value="ECO:0007669"/>
    <property type="project" value="UniProtKB-KW"/>
</dbReference>
<dbReference type="Gene3D" id="3.50.50.60">
    <property type="entry name" value="FAD/NAD(P)-binding domain"/>
    <property type="match status" value="1"/>
</dbReference>
<keyword evidence="4" id="KW-0408">Iron</keyword>
<dbReference type="SUPFAM" id="SSF51905">
    <property type="entry name" value="FAD/NAD(P)-binding domain"/>
    <property type="match status" value="1"/>
</dbReference>
<accession>A0A8J4SHF1</accession>
<dbReference type="PANTHER" id="PTHR43498:SF1">
    <property type="entry name" value="COB--COM HETERODISULFIDE REDUCTASE IRON-SULFUR SUBUNIT A"/>
    <property type="match status" value="1"/>
</dbReference>
<dbReference type="PANTHER" id="PTHR43498">
    <property type="entry name" value="FERREDOXIN:COB-COM HETERODISULFIDE REDUCTASE SUBUNIT A"/>
    <property type="match status" value="1"/>
</dbReference>
<comment type="caution">
    <text evidence="6">The sequence shown here is derived from an EMBL/GenBank/DDBJ whole genome shotgun (WGS) entry which is preliminary data.</text>
</comment>
<evidence type="ECO:0000256" key="3">
    <source>
        <dbReference type="ARBA" id="ARBA00023002"/>
    </source>
</evidence>
<protein>
    <recommendedName>
        <fullName evidence="8">FAD-dependent oxidoreductase</fullName>
    </recommendedName>
</protein>
<name>A0A8J4SHF1_9STRA</name>
<gene>
    <name evidence="6" type="ORF">G195_001997</name>
</gene>
<evidence type="ECO:0000256" key="2">
    <source>
        <dbReference type="ARBA" id="ARBA00022723"/>
    </source>
</evidence>
<keyword evidence="5" id="KW-0411">Iron-sulfur</keyword>